<reference evidence="2 3" key="1">
    <citation type="journal article" date="2004" name="Proc. Natl. Acad. Sci. U.S.A.">
        <title>Structural flexibility in the Burkholderia mallei genome.</title>
        <authorList>
            <person name="Nierman W.C."/>
            <person name="DeShazer D."/>
            <person name="Kim H.S."/>
            <person name="Tettelin H."/>
            <person name="Nelson K.E."/>
            <person name="Feldblyum T."/>
            <person name="Ulrich R.L."/>
            <person name="Ronning C.M."/>
            <person name="Brinkac L.M."/>
            <person name="Daugherty S.C."/>
            <person name="Davidsen T.D."/>
            <person name="Deboy R.T."/>
            <person name="Dimitrov G."/>
            <person name="Dodson R.J."/>
            <person name="Durkin A.S."/>
            <person name="Gwinn M.L."/>
            <person name="Haft D.H."/>
            <person name="Khouri H."/>
            <person name="Kolonay J.F."/>
            <person name="Madupu R."/>
            <person name="Mohammoud Y."/>
            <person name="Nelson W.C."/>
            <person name="Radune D."/>
            <person name="Romero C.M."/>
            <person name="Sarria S."/>
            <person name="Selengut J."/>
            <person name="Shamblin C."/>
            <person name="Sullivan S.A."/>
            <person name="White O."/>
            <person name="Yu Y."/>
            <person name="Zafar N."/>
            <person name="Zhou L."/>
            <person name="Fraser C.M."/>
        </authorList>
    </citation>
    <scope>NUCLEOTIDE SEQUENCE [LARGE SCALE GENOMIC DNA]</scope>
    <source>
        <strain evidence="2 3">ATCC 23344</strain>
    </source>
</reference>
<evidence type="ECO:0000256" key="1">
    <source>
        <dbReference type="SAM" id="MobiDB-lite"/>
    </source>
</evidence>
<accession>A0A0H2WEY8</accession>
<dbReference type="KEGG" id="bma:BMAA0792"/>
<dbReference type="HOGENOM" id="CLU_1913132_0_0_4"/>
<organism evidence="2 3">
    <name type="scientific">Burkholderia mallei (strain ATCC 23344)</name>
    <dbReference type="NCBI Taxonomy" id="243160"/>
    <lineage>
        <taxon>Bacteria</taxon>
        <taxon>Pseudomonadati</taxon>
        <taxon>Pseudomonadota</taxon>
        <taxon>Betaproteobacteria</taxon>
        <taxon>Burkholderiales</taxon>
        <taxon>Burkholderiaceae</taxon>
        <taxon>Burkholderia</taxon>
        <taxon>pseudomallei group</taxon>
    </lineage>
</organism>
<feature type="compositionally biased region" description="Basic and acidic residues" evidence="1">
    <location>
        <begin position="1"/>
        <end position="14"/>
    </location>
</feature>
<feature type="compositionally biased region" description="Basic residues" evidence="1">
    <location>
        <begin position="91"/>
        <end position="105"/>
    </location>
</feature>
<dbReference type="EMBL" id="CP000011">
    <property type="protein sequence ID" value="AAU47064.1"/>
    <property type="molecule type" value="Genomic_DNA"/>
</dbReference>
<evidence type="ECO:0000313" key="3">
    <source>
        <dbReference type="Proteomes" id="UP000006693"/>
    </source>
</evidence>
<protein>
    <submittedName>
        <fullName evidence="2">Conserved domain protein</fullName>
    </submittedName>
</protein>
<evidence type="ECO:0000313" key="2">
    <source>
        <dbReference type="EMBL" id="AAU47064.1"/>
    </source>
</evidence>
<dbReference type="Proteomes" id="UP000006693">
    <property type="component" value="Chromosome 2"/>
</dbReference>
<sequence>MRRRGDEKSNERRIVSWRARSSRSDSCGDLSRCERAPDGRAAPGASARLGDAGAGGSRAKPGRRASVPAPNAAGARRPRRASCRCRDARRPPTRRLPARARRARGRAMSASRGRADRRAARERRMRYLTQSG</sequence>
<dbReference type="AlphaFoldDB" id="A0A0H2WEY8"/>
<proteinExistence type="predicted"/>
<name>A0A0H2WEY8_BURMA</name>
<gene>
    <name evidence="2" type="ordered locus">BMAA0792</name>
</gene>
<keyword evidence="3" id="KW-1185">Reference proteome</keyword>
<feature type="region of interest" description="Disordered" evidence="1">
    <location>
        <begin position="1"/>
        <end position="132"/>
    </location>
</feature>